<dbReference type="Proteomes" id="UP000593561">
    <property type="component" value="Unassembled WGS sequence"/>
</dbReference>
<sequence length="69" mass="8100">MKTLLPHWLLPYLQNLEEISVLYCDELVEIVGAATSEQYAYAPPSLTIFSNTEWWESLEWDDHPNFKNV</sequence>
<dbReference type="AlphaFoldDB" id="A0A7J8T926"/>
<organism evidence="1 2">
    <name type="scientific">Gossypium davidsonii</name>
    <name type="common">Davidson's cotton</name>
    <name type="synonym">Gossypium klotzschianum subsp. davidsonii</name>
    <dbReference type="NCBI Taxonomy" id="34287"/>
    <lineage>
        <taxon>Eukaryota</taxon>
        <taxon>Viridiplantae</taxon>
        <taxon>Streptophyta</taxon>
        <taxon>Embryophyta</taxon>
        <taxon>Tracheophyta</taxon>
        <taxon>Spermatophyta</taxon>
        <taxon>Magnoliopsida</taxon>
        <taxon>eudicotyledons</taxon>
        <taxon>Gunneridae</taxon>
        <taxon>Pentapetalae</taxon>
        <taxon>rosids</taxon>
        <taxon>malvids</taxon>
        <taxon>Malvales</taxon>
        <taxon>Malvaceae</taxon>
        <taxon>Malvoideae</taxon>
        <taxon>Gossypium</taxon>
    </lineage>
</organism>
<gene>
    <name evidence="1" type="ORF">Godav_025769</name>
</gene>
<dbReference type="EMBL" id="JABFAC010239035">
    <property type="protein sequence ID" value="MBA0634693.1"/>
    <property type="molecule type" value="Genomic_DNA"/>
</dbReference>
<evidence type="ECO:0000313" key="2">
    <source>
        <dbReference type="Proteomes" id="UP000593561"/>
    </source>
</evidence>
<reference evidence="1 2" key="1">
    <citation type="journal article" date="2019" name="Genome Biol. Evol.">
        <title>Insights into the evolution of the New World diploid cottons (Gossypium, subgenus Houzingenia) based on genome sequencing.</title>
        <authorList>
            <person name="Grover C.E."/>
            <person name="Arick M.A. 2nd"/>
            <person name="Thrash A."/>
            <person name="Conover J.L."/>
            <person name="Sanders W.S."/>
            <person name="Peterson D.G."/>
            <person name="Frelichowski J.E."/>
            <person name="Scheffler J.A."/>
            <person name="Scheffler B.E."/>
            <person name="Wendel J.F."/>
        </authorList>
    </citation>
    <scope>NUCLEOTIDE SEQUENCE [LARGE SCALE GENOMIC DNA]</scope>
    <source>
        <strain evidence="1">27</strain>
        <tissue evidence="1">Leaf</tissue>
    </source>
</reference>
<evidence type="ECO:0000313" key="1">
    <source>
        <dbReference type="EMBL" id="MBA0634693.1"/>
    </source>
</evidence>
<protein>
    <submittedName>
        <fullName evidence="1">Uncharacterized protein</fullName>
    </submittedName>
</protein>
<name>A0A7J8T926_GOSDV</name>
<keyword evidence="2" id="KW-1185">Reference proteome</keyword>
<comment type="caution">
    <text evidence="1">The sequence shown here is derived from an EMBL/GenBank/DDBJ whole genome shotgun (WGS) entry which is preliminary data.</text>
</comment>
<feature type="non-terminal residue" evidence="1">
    <location>
        <position position="1"/>
    </location>
</feature>
<proteinExistence type="predicted"/>
<accession>A0A7J8T926</accession>